<dbReference type="EMBL" id="LAZR01041355">
    <property type="protein sequence ID" value="KKL12201.1"/>
    <property type="molecule type" value="Genomic_DNA"/>
</dbReference>
<feature type="domain" description="Thoeris protein ThsA Macro" evidence="2">
    <location>
        <begin position="67"/>
        <end position="248"/>
    </location>
</feature>
<gene>
    <name evidence="3" type="ORF">LCGC14_2538130</name>
</gene>
<evidence type="ECO:0000259" key="2">
    <source>
        <dbReference type="Pfam" id="PF20016"/>
    </source>
</evidence>
<protein>
    <recommendedName>
        <fullName evidence="2">Thoeris protein ThsA Macro domain-containing protein</fullName>
    </recommendedName>
</protein>
<evidence type="ECO:0000313" key="3">
    <source>
        <dbReference type="EMBL" id="KKL12201.1"/>
    </source>
</evidence>
<organism evidence="3">
    <name type="scientific">marine sediment metagenome</name>
    <dbReference type="NCBI Taxonomy" id="412755"/>
    <lineage>
        <taxon>unclassified sequences</taxon>
        <taxon>metagenomes</taxon>
        <taxon>ecological metagenomes</taxon>
    </lineage>
</organism>
<evidence type="ECO:0000256" key="1">
    <source>
        <dbReference type="SAM" id="Phobius"/>
    </source>
</evidence>
<proteinExistence type="predicted"/>
<reference evidence="3" key="1">
    <citation type="journal article" date="2015" name="Nature">
        <title>Complex archaea that bridge the gap between prokaryotes and eukaryotes.</title>
        <authorList>
            <person name="Spang A."/>
            <person name="Saw J.H."/>
            <person name="Jorgensen S.L."/>
            <person name="Zaremba-Niedzwiedzka K."/>
            <person name="Martijn J."/>
            <person name="Lind A.E."/>
            <person name="van Eijk R."/>
            <person name="Schleper C."/>
            <person name="Guy L."/>
            <person name="Ettema T.J."/>
        </authorList>
    </citation>
    <scope>NUCLEOTIDE SEQUENCE</scope>
</reference>
<feature type="non-terminal residue" evidence="3">
    <location>
        <position position="1"/>
    </location>
</feature>
<sequence>LLSFDITVLFTVLSIIDLLLIEIPRGWGTFLMFLIIGLSSGFLLGVSLTYPREKIKIPMKNVQVEDVKIISGDIFNLDGYTVIPVNEYYSSEVGEGCLADPSSLHGKYIQNIKGGNIQEYEEEKERALEGQNYEEINYDGKSYKKYPIGTVAEVPKGRFKYLLLALCHSDLERNKSNANVMDLWNALMKLWEKCKEKVGRSSVNIPIIGGGFGQIELKPEHIIQLILMSIYHSAKKENIIFPINIIIYHEEYLKYDLYHLKKEWT</sequence>
<accession>A0A0F9D363</accession>
<dbReference type="InterPro" id="IPR045535">
    <property type="entry name" value="ThsA_Macro"/>
</dbReference>
<comment type="caution">
    <text evidence="3">The sequence shown here is derived from an EMBL/GenBank/DDBJ whole genome shotgun (WGS) entry which is preliminary data.</text>
</comment>
<keyword evidence="1" id="KW-0472">Membrane</keyword>
<feature type="transmembrane region" description="Helical" evidence="1">
    <location>
        <begin position="30"/>
        <end position="50"/>
    </location>
</feature>
<dbReference type="Pfam" id="PF20016">
    <property type="entry name" value="ThsA_Macro"/>
    <property type="match status" value="1"/>
</dbReference>
<keyword evidence="1" id="KW-0812">Transmembrane</keyword>
<name>A0A0F9D363_9ZZZZ</name>
<feature type="transmembrane region" description="Helical" evidence="1">
    <location>
        <begin position="6"/>
        <end position="23"/>
    </location>
</feature>
<dbReference type="AlphaFoldDB" id="A0A0F9D363"/>
<keyword evidence="1" id="KW-1133">Transmembrane helix</keyword>